<protein>
    <submittedName>
        <fullName evidence="2">Uncharacterized protein</fullName>
    </submittedName>
</protein>
<name>A0A077QXE5_9BASI</name>
<organism evidence="2">
    <name type="scientific">Melanopsichium pennsylvanicum 4</name>
    <dbReference type="NCBI Taxonomy" id="1398559"/>
    <lineage>
        <taxon>Eukaryota</taxon>
        <taxon>Fungi</taxon>
        <taxon>Dikarya</taxon>
        <taxon>Basidiomycota</taxon>
        <taxon>Ustilaginomycotina</taxon>
        <taxon>Ustilaginomycetes</taxon>
        <taxon>Ustilaginales</taxon>
        <taxon>Ustilaginaceae</taxon>
        <taxon>Melanopsichium</taxon>
    </lineage>
</organism>
<accession>A0A077QXE5</accession>
<dbReference type="EMBL" id="HG529631">
    <property type="protein sequence ID" value="CDI54895.1"/>
    <property type="molecule type" value="Genomic_DNA"/>
</dbReference>
<dbReference type="AlphaFoldDB" id="A0A077QXE5"/>
<sequence>MPLLLNTTGTMDAADVTGQYGTDATCCDNCCRFNCCWKSGALPVEDYPIANSAPANRTHTVDGAANTNQEGEQLPAYNAMPQMSAGASAMEAKRVEQPSTLS</sequence>
<feature type="region of interest" description="Disordered" evidence="1">
    <location>
        <begin position="83"/>
        <end position="102"/>
    </location>
</feature>
<evidence type="ECO:0000256" key="1">
    <source>
        <dbReference type="SAM" id="MobiDB-lite"/>
    </source>
</evidence>
<evidence type="ECO:0000313" key="2">
    <source>
        <dbReference type="EMBL" id="CDI54895.1"/>
    </source>
</evidence>
<proteinExistence type="predicted"/>
<reference evidence="2" key="1">
    <citation type="journal article" date="2014" name="Genome Biol. Evol.">
        <title>Gene Loss Rather Than Gene Gain Is Associated with a Host Jump from Monocots to Dicots in the Smut Fungus Melanopsichium pennsylvanicum.</title>
        <authorList>
            <person name="Sharma R."/>
            <person name="Mishra B."/>
            <person name="Runge F."/>
            <person name="Thines M."/>
        </authorList>
    </citation>
    <scope>NUCLEOTIDE SEQUENCE</scope>
    <source>
        <strain evidence="2">4</strain>
    </source>
</reference>